<feature type="signal peptide" evidence="1">
    <location>
        <begin position="1"/>
        <end position="19"/>
    </location>
</feature>
<protein>
    <submittedName>
        <fullName evidence="2">Uncharacterized protein</fullName>
    </submittedName>
</protein>
<name>A0ABS9VJ71_9SPHN</name>
<dbReference type="Proteomes" id="UP001203058">
    <property type="component" value="Unassembled WGS sequence"/>
</dbReference>
<proteinExistence type="predicted"/>
<evidence type="ECO:0000313" key="2">
    <source>
        <dbReference type="EMBL" id="MCH8614524.1"/>
    </source>
</evidence>
<gene>
    <name evidence="2" type="ORF">LZ016_00165</name>
</gene>
<comment type="caution">
    <text evidence="2">The sequence shown here is derived from an EMBL/GenBank/DDBJ whole genome shotgun (WGS) entry which is preliminary data.</text>
</comment>
<organism evidence="2 3">
    <name type="scientific">Sphingomonas telluris</name>
    <dbReference type="NCBI Taxonomy" id="2907998"/>
    <lineage>
        <taxon>Bacteria</taxon>
        <taxon>Pseudomonadati</taxon>
        <taxon>Pseudomonadota</taxon>
        <taxon>Alphaproteobacteria</taxon>
        <taxon>Sphingomonadales</taxon>
        <taxon>Sphingomonadaceae</taxon>
        <taxon>Sphingomonas</taxon>
    </lineage>
</organism>
<sequence length="126" mass="13528">MLGQFILAFALAATALAPAQQAPLPEAEASIEYQSVSDALTALRAKPGVVFTTENGWLIATDEGAYSIWSFAPQAYAAYPAVVKRWVIPKQVGSEIRMDVLCEASKSACDDLVRTFAKMNGLPLPH</sequence>
<dbReference type="RefSeq" id="WP_241444628.1">
    <property type="nucleotide sequence ID" value="NZ_JAKZHW010000001.1"/>
</dbReference>
<evidence type="ECO:0000256" key="1">
    <source>
        <dbReference type="SAM" id="SignalP"/>
    </source>
</evidence>
<feature type="chain" id="PRO_5046152372" evidence="1">
    <location>
        <begin position="20"/>
        <end position="126"/>
    </location>
</feature>
<evidence type="ECO:0000313" key="3">
    <source>
        <dbReference type="Proteomes" id="UP001203058"/>
    </source>
</evidence>
<keyword evidence="1" id="KW-0732">Signal</keyword>
<dbReference type="EMBL" id="JAKZHW010000001">
    <property type="protein sequence ID" value="MCH8614524.1"/>
    <property type="molecule type" value="Genomic_DNA"/>
</dbReference>
<reference evidence="2 3" key="1">
    <citation type="submission" date="2022-03" db="EMBL/GenBank/DDBJ databases">
        <authorList>
            <person name="Jo J.-H."/>
            <person name="Im W.-T."/>
        </authorList>
    </citation>
    <scope>NUCLEOTIDE SEQUENCE [LARGE SCALE GENOMIC DNA]</scope>
    <source>
        <strain evidence="2 3">SM33</strain>
    </source>
</reference>
<keyword evidence="3" id="KW-1185">Reference proteome</keyword>
<accession>A0ABS9VJ71</accession>